<dbReference type="PROSITE" id="PS51257">
    <property type="entry name" value="PROKAR_LIPOPROTEIN"/>
    <property type="match status" value="1"/>
</dbReference>
<gene>
    <name evidence="6" type="ORF">ACFOUW_27715</name>
</gene>
<name>A0ABV7YHY9_9ACTN</name>
<keyword evidence="4" id="KW-0732">Signal</keyword>
<comment type="caution">
    <text evidence="6">The sequence shown here is derived from an EMBL/GenBank/DDBJ whole genome shotgun (WGS) entry which is preliminary data.</text>
</comment>
<dbReference type="InterPro" id="IPR000914">
    <property type="entry name" value="SBP_5_dom"/>
</dbReference>
<comment type="similarity">
    <text evidence="2">Belongs to the bacterial solute-binding protein 5 family.</text>
</comment>
<dbReference type="SUPFAM" id="SSF53850">
    <property type="entry name" value="Periplasmic binding protein-like II"/>
    <property type="match status" value="1"/>
</dbReference>
<keyword evidence="7" id="KW-1185">Reference proteome</keyword>
<keyword evidence="3" id="KW-0813">Transport</keyword>
<dbReference type="InterPro" id="IPR039424">
    <property type="entry name" value="SBP_5"/>
</dbReference>
<dbReference type="Gene3D" id="3.40.190.10">
    <property type="entry name" value="Periplasmic binding protein-like II"/>
    <property type="match status" value="1"/>
</dbReference>
<evidence type="ECO:0000256" key="3">
    <source>
        <dbReference type="ARBA" id="ARBA00022448"/>
    </source>
</evidence>
<dbReference type="PANTHER" id="PTHR30290:SF10">
    <property type="entry name" value="PERIPLASMIC OLIGOPEPTIDE-BINDING PROTEIN-RELATED"/>
    <property type="match status" value="1"/>
</dbReference>
<evidence type="ECO:0000256" key="1">
    <source>
        <dbReference type="ARBA" id="ARBA00004196"/>
    </source>
</evidence>
<protein>
    <submittedName>
        <fullName evidence="6">ABC transporter substrate-binding protein</fullName>
    </submittedName>
</protein>
<feature type="domain" description="Solute-binding protein family 5" evidence="5">
    <location>
        <begin position="82"/>
        <end position="421"/>
    </location>
</feature>
<evidence type="ECO:0000256" key="2">
    <source>
        <dbReference type="ARBA" id="ARBA00005695"/>
    </source>
</evidence>
<dbReference type="Proteomes" id="UP001595699">
    <property type="component" value="Unassembled WGS sequence"/>
</dbReference>
<dbReference type="Gene3D" id="3.10.105.10">
    <property type="entry name" value="Dipeptide-binding Protein, Domain 3"/>
    <property type="match status" value="1"/>
</dbReference>
<dbReference type="InterPro" id="IPR030678">
    <property type="entry name" value="Peptide/Ni-bd"/>
</dbReference>
<dbReference type="RefSeq" id="WP_205116380.1">
    <property type="nucleotide sequence ID" value="NZ_JAFBCM010000001.1"/>
</dbReference>
<sequence length="517" mass="54992">MATSRTGPKLVAAFVILAALVLAGCGGNGGGASASSGGTSTLKWGSSLPTSWDPVTSSTGNDINTISLVYASLTQLDQEGNAKPGLAESWKYNADGTAVTFTLRPDLKFSDDTPLDAEAVKASLLRGKTQENSLLKDQLATIKNITVESPTEVTLHLVQPDYQVPNLLAGKTGSIVSPTAVKADVDAIPTKPVGAGPFKFESFVPESHAILVKNPTYWQANDVHIDRFELSTGTDSATVIQAVQTGALDVASISGDQIEQAKAAGLQIDVIDTLGVSQVDVHNGKEPLTDPKVVEALKYAIDRKELIDVLNKGIGDVAYQPFPKGYVAYNPELDGIFAYNPTKAKQLLADAGYAPGELKIQVTVNSSGESRAELVQDQLKRVGVESTIKLVPPGSSTWQKEVYLGRNAQFALDGTVGRESPVQNLTVVYGPQGLMNVSRTASKEFLAALDKVRNTPLDDPAYPKILQEAVKIGVLQSPSFSLSTSPRIVVRNPKISPLPHYLSQFRWEGVKVSSPSK</sequence>
<dbReference type="EMBL" id="JBHRZH010000030">
    <property type="protein sequence ID" value="MFC3764657.1"/>
    <property type="molecule type" value="Genomic_DNA"/>
</dbReference>
<dbReference type="Pfam" id="PF00496">
    <property type="entry name" value="SBP_bac_5"/>
    <property type="match status" value="1"/>
</dbReference>
<proteinExistence type="inferred from homology"/>
<evidence type="ECO:0000313" key="7">
    <source>
        <dbReference type="Proteomes" id="UP001595699"/>
    </source>
</evidence>
<evidence type="ECO:0000256" key="4">
    <source>
        <dbReference type="ARBA" id="ARBA00022729"/>
    </source>
</evidence>
<accession>A0ABV7YHY9</accession>
<comment type="subcellular location">
    <subcellularLocation>
        <location evidence="1">Cell envelope</location>
    </subcellularLocation>
</comment>
<dbReference type="PANTHER" id="PTHR30290">
    <property type="entry name" value="PERIPLASMIC BINDING COMPONENT OF ABC TRANSPORTER"/>
    <property type="match status" value="1"/>
</dbReference>
<dbReference type="PIRSF" id="PIRSF002741">
    <property type="entry name" value="MppA"/>
    <property type="match status" value="1"/>
</dbReference>
<dbReference type="CDD" id="cd08496">
    <property type="entry name" value="PBP2_NikA_DppA_OppA_like_9"/>
    <property type="match status" value="1"/>
</dbReference>
<reference evidence="7" key="1">
    <citation type="journal article" date="2019" name="Int. J. Syst. Evol. Microbiol.">
        <title>The Global Catalogue of Microorganisms (GCM) 10K type strain sequencing project: providing services to taxonomists for standard genome sequencing and annotation.</title>
        <authorList>
            <consortium name="The Broad Institute Genomics Platform"/>
            <consortium name="The Broad Institute Genome Sequencing Center for Infectious Disease"/>
            <person name="Wu L."/>
            <person name="Ma J."/>
        </authorList>
    </citation>
    <scope>NUCLEOTIDE SEQUENCE [LARGE SCALE GENOMIC DNA]</scope>
    <source>
        <strain evidence="7">CGMCC 4.7241</strain>
    </source>
</reference>
<evidence type="ECO:0000259" key="5">
    <source>
        <dbReference type="Pfam" id="PF00496"/>
    </source>
</evidence>
<organism evidence="6 7">
    <name type="scientific">Tenggerimyces flavus</name>
    <dbReference type="NCBI Taxonomy" id="1708749"/>
    <lineage>
        <taxon>Bacteria</taxon>
        <taxon>Bacillati</taxon>
        <taxon>Actinomycetota</taxon>
        <taxon>Actinomycetes</taxon>
        <taxon>Propionibacteriales</taxon>
        <taxon>Nocardioidaceae</taxon>
        <taxon>Tenggerimyces</taxon>
    </lineage>
</organism>
<evidence type="ECO:0000313" key="6">
    <source>
        <dbReference type="EMBL" id="MFC3764657.1"/>
    </source>
</evidence>